<accession>A0A2T9Y2E6</accession>
<evidence type="ECO:0000313" key="1">
    <source>
        <dbReference type="EMBL" id="PVU86516.1"/>
    </source>
</evidence>
<reference evidence="1 2" key="1">
    <citation type="journal article" date="2018" name="MBio">
        <title>Comparative Genomics Reveals the Core Gene Toolbox for the Fungus-Insect Symbiosis.</title>
        <authorList>
            <person name="Wang Y."/>
            <person name="Stata M."/>
            <person name="Wang W."/>
            <person name="Stajich J.E."/>
            <person name="White M.M."/>
            <person name="Moncalvo J.M."/>
        </authorList>
    </citation>
    <scope>NUCLEOTIDE SEQUENCE [LARGE SCALE GENOMIC DNA]</scope>
    <source>
        <strain evidence="1 2">SWE-8-4</strain>
    </source>
</reference>
<organism evidence="1 2">
    <name type="scientific">Smittium simulii</name>
    <dbReference type="NCBI Taxonomy" id="133385"/>
    <lineage>
        <taxon>Eukaryota</taxon>
        <taxon>Fungi</taxon>
        <taxon>Fungi incertae sedis</taxon>
        <taxon>Zoopagomycota</taxon>
        <taxon>Kickxellomycotina</taxon>
        <taxon>Harpellomycetes</taxon>
        <taxon>Harpellales</taxon>
        <taxon>Legeriomycetaceae</taxon>
        <taxon>Smittium</taxon>
    </lineage>
</organism>
<gene>
    <name evidence="1" type="ORF">BB561_006680</name>
</gene>
<name>A0A2T9Y2E6_9FUNG</name>
<dbReference type="Proteomes" id="UP000245383">
    <property type="component" value="Unassembled WGS sequence"/>
</dbReference>
<dbReference type="AlphaFoldDB" id="A0A2T9Y2E6"/>
<keyword evidence="2" id="KW-1185">Reference proteome</keyword>
<proteinExistence type="predicted"/>
<feature type="non-terminal residue" evidence="1">
    <location>
        <position position="258"/>
    </location>
</feature>
<sequence length="258" mass="29932">MIQFFRASPIASTNTRHFCQKTFTRSTYFLKIHQKLRLQSYATFNTVSVKNQTNRDRPIAHKSLNHSSIYKDDNNLPFEISKDFYSALSHFQECVKKTDIEGAWSLFKNLLALSSNDPNLKIPLNYYVAMSSLLDLRSVTRYNAEIINEFEQRLDFLHSYISSQILKLNSERLSIYKDAQKANELSNIKTSSFESLFYSVVLDSEENSSSQDFQNKNSNNIIFEILTDNMFNFYLCSKQYNKAIDFWGKLSQSGLSLG</sequence>
<dbReference type="EMBL" id="MBFR01000659">
    <property type="protein sequence ID" value="PVU86516.1"/>
    <property type="molecule type" value="Genomic_DNA"/>
</dbReference>
<evidence type="ECO:0000313" key="2">
    <source>
        <dbReference type="Proteomes" id="UP000245383"/>
    </source>
</evidence>
<protein>
    <submittedName>
        <fullName evidence="1">Uncharacterized protein</fullName>
    </submittedName>
</protein>
<comment type="caution">
    <text evidence="1">The sequence shown here is derived from an EMBL/GenBank/DDBJ whole genome shotgun (WGS) entry which is preliminary data.</text>
</comment>
<dbReference type="STRING" id="133385.A0A2T9Y2E6"/>